<dbReference type="PANTHER" id="PTHR13891:SF1">
    <property type="entry name" value="CYTOCHROME C OXIDASE ASSEMBLY FACTOR 7"/>
    <property type="match status" value="1"/>
</dbReference>
<evidence type="ECO:0000256" key="1">
    <source>
        <dbReference type="ARBA" id="ARBA00008486"/>
    </source>
</evidence>
<dbReference type="AlphaFoldDB" id="A0ABD2M0C1"/>
<gene>
    <name evidence="3" type="ORF">niasHT_008085</name>
</gene>
<dbReference type="Proteomes" id="UP001620626">
    <property type="component" value="Unassembled WGS sequence"/>
</dbReference>
<dbReference type="PANTHER" id="PTHR13891">
    <property type="entry name" value="CYTOCHROME C OXIDASE ASSEMBLY FACTOR 7"/>
    <property type="match status" value="1"/>
</dbReference>
<organism evidence="3 4">
    <name type="scientific">Heterodera trifolii</name>
    <dbReference type="NCBI Taxonomy" id="157864"/>
    <lineage>
        <taxon>Eukaryota</taxon>
        <taxon>Metazoa</taxon>
        <taxon>Ecdysozoa</taxon>
        <taxon>Nematoda</taxon>
        <taxon>Chromadorea</taxon>
        <taxon>Rhabditida</taxon>
        <taxon>Tylenchina</taxon>
        <taxon>Tylenchomorpha</taxon>
        <taxon>Tylenchoidea</taxon>
        <taxon>Heteroderidae</taxon>
        <taxon>Heteroderinae</taxon>
        <taxon>Heterodera</taxon>
    </lineage>
</organism>
<evidence type="ECO:0000256" key="2">
    <source>
        <dbReference type="ARBA" id="ARBA00022737"/>
    </source>
</evidence>
<dbReference type="Pfam" id="PF08238">
    <property type="entry name" value="Sel1"/>
    <property type="match status" value="4"/>
</dbReference>
<keyword evidence="4" id="KW-1185">Reference proteome</keyword>
<sequence length="259" mass="29754">MPTFPWSKKRKASDDEVVESGMTVRQILEEREEYVKNIGIEYRFGCYEEKRADSCQYLGEYFEAVQTDFKSAFDTFRQNCEQRKFPRSCFKYGQYLAAGRACEASFKKAIEPLRLSCDAGIAKGCRVLALILWNGESDRPPDSAQAEQFMKRAAELGDYEASWTLSTWYLGDTVKYQREKSAPYGHKMGELSRDMQKALMYGLKACDEGDIFQSCVNVSLMYRNGEGIPKDEKKAKQYQERAKELNNMLKKGWNAGFTA</sequence>
<protein>
    <submittedName>
        <fullName evidence="3">Uncharacterized protein</fullName>
    </submittedName>
</protein>
<dbReference type="EMBL" id="JBICBT010000207">
    <property type="protein sequence ID" value="KAL3120793.1"/>
    <property type="molecule type" value="Genomic_DNA"/>
</dbReference>
<proteinExistence type="inferred from homology"/>
<evidence type="ECO:0000313" key="3">
    <source>
        <dbReference type="EMBL" id="KAL3120793.1"/>
    </source>
</evidence>
<comment type="caution">
    <text evidence="3">The sequence shown here is derived from an EMBL/GenBank/DDBJ whole genome shotgun (WGS) entry which is preliminary data.</text>
</comment>
<dbReference type="InterPro" id="IPR011990">
    <property type="entry name" value="TPR-like_helical_dom_sf"/>
</dbReference>
<accession>A0ABD2M0C1</accession>
<name>A0ABD2M0C1_9BILA</name>
<reference evidence="3 4" key="1">
    <citation type="submission" date="2024-10" db="EMBL/GenBank/DDBJ databases">
        <authorList>
            <person name="Kim D."/>
        </authorList>
    </citation>
    <scope>NUCLEOTIDE SEQUENCE [LARGE SCALE GENOMIC DNA]</scope>
    <source>
        <strain evidence="3">BH-2024</strain>
    </source>
</reference>
<evidence type="ECO:0000313" key="4">
    <source>
        <dbReference type="Proteomes" id="UP001620626"/>
    </source>
</evidence>
<comment type="similarity">
    <text evidence="1">Belongs to the hcp beta-lactamase family.</text>
</comment>
<dbReference type="SUPFAM" id="SSF81901">
    <property type="entry name" value="HCP-like"/>
    <property type="match status" value="2"/>
</dbReference>
<dbReference type="SMART" id="SM00671">
    <property type="entry name" value="SEL1"/>
    <property type="match status" value="4"/>
</dbReference>
<dbReference type="Gene3D" id="1.25.40.10">
    <property type="entry name" value="Tetratricopeptide repeat domain"/>
    <property type="match status" value="1"/>
</dbReference>
<keyword evidence="2" id="KW-0677">Repeat</keyword>
<dbReference type="InterPro" id="IPR006597">
    <property type="entry name" value="Sel1-like"/>
</dbReference>
<dbReference type="InterPro" id="IPR040239">
    <property type="entry name" value="HcpB-like"/>
</dbReference>